<dbReference type="GO" id="GO:0016020">
    <property type="term" value="C:membrane"/>
    <property type="evidence" value="ECO:0007669"/>
    <property type="project" value="UniProtKB-SubCell"/>
</dbReference>
<dbReference type="PANTHER" id="PTHR11785">
    <property type="entry name" value="AMINO ACID TRANSPORTER"/>
    <property type="match status" value="1"/>
</dbReference>
<reference evidence="6 7" key="1">
    <citation type="submission" date="2015-04" db="EMBL/GenBank/DDBJ databases">
        <title>Complete genome sequence of Schizopora paradoxa KUC8140, a cosmopolitan wood degrader in East Asia.</title>
        <authorList>
            <consortium name="DOE Joint Genome Institute"/>
            <person name="Min B."/>
            <person name="Park H."/>
            <person name="Jang Y."/>
            <person name="Kim J.-J."/>
            <person name="Kim K.H."/>
            <person name="Pangilinan J."/>
            <person name="Lipzen A."/>
            <person name="Riley R."/>
            <person name="Grigoriev I.V."/>
            <person name="Spatafora J.W."/>
            <person name="Choi I.-G."/>
        </authorList>
    </citation>
    <scope>NUCLEOTIDE SEQUENCE [LARGE SCALE GENOMIC DNA]</scope>
    <source>
        <strain evidence="6 7">KUC8140</strain>
    </source>
</reference>
<accession>A0A0H2S0I7</accession>
<feature type="transmembrane region" description="Helical" evidence="5">
    <location>
        <begin position="407"/>
        <end position="426"/>
    </location>
</feature>
<evidence type="ECO:0000256" key="5">
    <source>
        <dbReference type="SAM" id="Phobius"/>
    </source>
</evidence>
<dbReference type="InterPro" id="IPR050598">
    <property type="entry name" value="AminoAcid_Transporter"/>
</dbReference>
<feature type="transmembrane region" description="Helical" evidence="5">
    <location>
        <begin position="78"/>
        <end position="99"/>
    </location>
</feature>
<sequence length="551" mass="60263">MSPDAELAHSPGGEDLETFTNVFPNDEDEELLGAPVEKISPLGHQVTLLSCVMLNLGQILGSGIFSTPGVILNSVGSVGMLLLFWIIAPIFCFASLAVYSELASMFPNRSGAEVVYLEQAYPRPKFLVPISFAVTTVLLSFSATNSIVFAQYFMTLFDIQITSFRQSYIALSVAGFSVAVVAVSTKWSLRAVNAITLVKVLSNIFVALTGVAVLLKLTKISQPFENFRDPWADTSFNGNSLATALVKTHFAYVGWGNAFNVLGEVRSRDPVQTVRNAGGISLFISTVLFVFTNIAYVAAIPKNDIMESGQLVGALFFQRVFGESWASKILPLMVIISCLGNLIAVTVGHARVIREVARQGLLPYPEFFASTRPFGTPLGPVALKFALTALVIFALPARDAFNFLLDLASYPNLIFAAATAIGVWILRKRRAKAGMDPTEFKASDTSIVLYLLSCVFLLVMPWIPPEEGHADVSFWYATYCVVGIGIILLCGIYYWIWVVLLPKLGGYEIIEEVEELPDGARIAKLVRRYVDGKAPRDEEDLHTEQQPLLNS</sequence>
<feature type="transmembrane region" description="Helical" evidence="5">
    <location>
        <begin position="46"/>
        <end position="66"/>
    </location>
</feature>
<evidence type="ECO:0000256" key="1">
    <source>
        <dbReference type="ARBA" id="ARBA00004141"/>
    </source>
</evidence>
<feature type="transmembrane region" description="Helical" evidence="5">
    <location>
        <begin position="195"/>
        <end position="215"/>
    </location>
</feature>
<feature type="transmembrane region" description="Helical" evidence="5">
    <location>
        <begin position="374"/>
        <end position="395"/>
    </location>
</feature>
<comment type="subcellular location">
    <subcellularLocation>
        <location evidence="1">Membrane</location>
        <topology evidence="1">Multi-pass membrane protein</topology>
    </subcellularLocation>
</comment>
<dbReference type="EMBL" id="KQ085905">
    <property type="protein sequence ID" value="KLO17392.1"/>
    <property type="molecule type" value="Genomic_DNA"/>
</dbReference>
<evidence type="ECO:0000256" key="3">
    <source>
        <dbReference type="ARBA" id="ARBA00022989"/>
    </source>
</evidence>
<dbReference type="STRING" id="27342.A0A0H2S0I7"/>
<dbReference type="Gene3D" id="1.20.1740.10">
    <property type="entry name" value="Amino acid/polyamine transporter I"/>
    <property type="match status" value="1"/>
</dbReference>
<proteinExistence type="predicted"/>
<name>A0A0H2S0I7_9AGAM</name>
<evidence type="ECO:0000256" key="4">
    <source>
        <dbReference type="ARBA" id="ARBA00023136"/>
    </source>
</evidence>
<feature type="transmembrane region" description="Helical" evidence="5">
    <location>
        <begin position="126"/>
        <end position="148"/>
    </location>
</feature>
<feature type="transmembrane region" description="Helical" evidence="5">
    <location>
        <begin position="329"/>
        <end position="353"/>
    </location>
</feature>
<keyword evidence="4 5" id="KW-0472">Membrane</keyword>
<feature type="transmembrane region" description="Helical" evidence="5">
    <location>
        <begin position="447"/>
        <end position="464"/>
    </location>
</feature>
<organism evidence="6 7">
    <name type="scientific">Schizopora paradoxa</name>
    <dbReference type="NCBI Taxonomy" id="27342"/>
    <lineage>
        <taxon>Eukaryota</taxon>
        <taxon>Fungi</taxon>
        <taxon>Dikarya</taxon>
        <taxon>Basidiomycota</taxon>
        <taxon>Agaricomycotina</taxon>
        <taxon>Agaricomycetes</taxon>
        <taxon>Hymenochaetales</taxon>
        <taxon>Schizoporaceae</taxon>
        <taxon>Schizopora</taxon>
    </lineage>
</organism>
<feature type="transmembrane region" description="Helical" evidence="5">
    <location>
        <begin position="276"/>
        <end position="299"/>
    </location>
</feature>
<keyword evidence="3 5" id="KW-1133">Transmembrane helix</keyword>
<dbReference type="InterPro" id="IPR002293">
    <property type="entry name" value="AA/rel_permease1"/>
</dbReference>
<dbReference type="Proteomes" id="UP000053477">
    <property type="component" value="Unassembled WGS sequence"/>
</dbReference>
<feature type="transmembrane region" description="Helical" evidence="5">
    <location>
        <begin position="476"/>
        <end position="500"/>
    </location>
</feature>
<protein>
    <submittedName>
        <fullName evidence="6">Amino acid transporter</fullName>
    </submittedName>
</protein>
<evidence type="ECO:0000313" key="6">
    <source>
        <dbReference type="EMBL" id="KLO17392.1"/>
    </source>
</evidence>
<feature type="transmembrane region" description="Helical" evidence="5">
    <location>
        <begin position="168"/>
        <end position="189"/>
    </location>
</feature>
<gene>
    <name evidence="6" type="ORF">SCHPADRAFT_900664</name>
</gene>
<keyword evidence="7" id="KW-1185">Reference proteome</keyword>
<dbReference type="InParanoid" id="A0A0H2S0I7"/>
<dbReference type="OrthoDB" id="5982228at2759"/>
<dbReference type="PANTHER" id="PTHR11785:SF353">
    <property type="entry name" value="METHIONINE TRANSPORTER (EUROFUNG)"/>
    <property type="match status" value="1"/>
</dbReference>
<evidence type="ECO:0000256" key="2">
    <source>
        <dbReference type="ARBA" id="ARBA00022692"/>
    </source>
</evidence>
<dbReference type="Pfam" id="PF13520">
    <property type="entry name" value="AA_permease_2"/>
    <property type="match status" value="1"/>
</dbReference>
<dbReference type="AlphaFoldDB" id="A0A0H2S0I7"/>
<keyword evidence="2 5" id="KW-0812">Transmembrane</keyword>
<dbReference type="GO" id="GO:0015179">
    <property type="term" value="F:L-amino acid transmembrane transporter activity"/>
    <property type="evidence" value="ECO:0007669"/>
    <property type="project" value="TreeGrafter"/>
</dbReference>
<dbReference type="PIRSF" id="PIRSF006060">
    <property type="entry name" value="AA_transporter"/>
    <property type="match status" value="1"/>
</dbReference>
<evidence type="ECO:0000313" key="7">
    <source>
        <dbReference type="Proteomes" id="UP000053477"/>
    </source>
</evidence>